<keyword evidence="1" id="KW-0472">Membrane</keyword>
<sequence>MAPANKAAPSLDPFSQDILVESPTRLSERFLAFNRQHSALKRLTPGHFSFTISGLDVELISAHTIRLYADYNVALATRDPPPSLAPAYYANFAELMNRCDDSGYGWAYLNESRTIEWQDEWTLADPESFMVLDREITDRFLAAGEVAVTQLYFDNAERLMLLDLRRENKYFKMRVGKREREDEEAAAQSRIMDATQTSDGAHVMLKISHVDEYPDEVPIAEFFSSTALVADPRNHCGPIYELLHPDLNDIVIMVMPLLYDLQCPKFDTIGEAVESFRQTFEACNYLYELIRPSSNFNKGPSASAVCNLSHRFKQWLQMAGCFGLAPNTQDAHSAKYFIINYNLSSRYTDAGPHLELGGWDGDRTVPEFRAGQPEMCDPFAVDVYCLGNSIREFFIEVGLKCFNFMKELLPRYVLGGPKARPTMNEVVSRFATIQLGLSELKLRSRVAARNEFLVVALFRSANYWIWHLVLICTLRRLPNFTRRKRKMA</sequence>
<proteinExistence type="predicted"/>
<dbReference type="Proteomes" id="UP001221757">
    <property type="component" value="Unassembled WGS sequence"/>
</dbReference>
<evidence type="ECO:0000313" key="3">
    <source>
        <dbReference type="Proteomes" id="UP001221757"/>
    </source>
</evidence>
<dbReference type="AlphaFoldDB" id="A0AAD7DZE2"/>
<gene>
    <name evidence="2" type="ORF">B0H17DRAFT_1128337</name>
</gene>
<keyword evidence="1" id="KW-1133">Transmembrane helix</keyword>
<keyword evidence="1" id="KW-0812">Transmembrane</keyword>
<feature type="transmembrane region" description="Helical" evidence="1">
    <location>
        <begin position="452"/>
        <end position="477"/>
    </location>
</feature>
<evidence type="ECO:0000256" key="1">
    <source>
        <dbReference type="SAM" id="Phobius"/>
    </source>
</evidence>
<evidence type="ECO:0000313" key="2">
    <source>
        <dbReference type="EMBL" id="KAJ7701563.1"/>
    </source>
</evidence>
<accession>A0AAD7DZE2</accession>
<reference evidence="2" key="1">
    <citation type="submission" date="2023-03" db="EMBL/GenBank/DDBJ databases">
        <title>Massive genome expansion in bonnet fungi (Mycena s.s.) driven by repeated elements and novel gene families across ecological guilds.</title>
        <authorList>
            <consortium name="Lawrence Berkeley National Laboratory"/>
            <person name="Harder C.B."/>
            <person name="Miyauchi S."/>
            <person name="Viragh M."/>
            <person name="Kuo A."/>
            <person name="Thoen E."/>
            <person name="Andreopoulos B."/>
            <person name="Lu D."/>
            <person name="Skrede I."/>
            <person name="Drula E."/>
            <person name="Henrissat B."/>
            <person name="Morin E."/>
            <person name="Kohler A."/>
            <person name="Barry K."/>
            <person name="LaButti K."/>
            <person name="Morin E."/>
            <person name="Salamov A."/>
            <person name="Lipzen A."/>
            <person name="Mereny Z."/>
            <person name="Hegedus B."/>
            <person name="Baldrian P."/>
            <person name="Stursova M."/>
            <person name="Weitz H."/>
            <person name="Taylor A."/>
            <person name="Grigoriev I.V."/>
            <person name="Nagy L.G."/>
            <person name="Martin F."/>
            <person name="Kauserud H."/>
        </authorList>
    </citation>
    <scope>NUCLEOTIDE SEQUENCE</scope>
    <source>
        <strain evidence="2">CBHHK067</strain>
    </source>
</reference>
<organism evidence="2 3">
    <name type="scientific">Mycena rosella</name>
    <name type="common">Pink bonnet</name>
    <name type="synonym">Agaricus rosellus</name>
    <dbReference type="NCBI Taxonomy" id="1033263"/>
    <lineage>
        <taxon>Eukaryota</taxon>
        <taxon>Fungi</taxon>
        <taxon>Dikarya</taxon>
        <taxon>Basidiomycota</taxon>
        <taxon>Agaricomycotina</taxon>
        <taxon>Agaricomycetes</taxon>
        <taxon>Agaricomycetidae</taxon>
        <taxon>Agaricales</taxon>
        <taxon>Marasmiineae</taxon>
        <taxon>Mycenaceae</taxon>
        <taxon>Mycena</taxon>
    </lineage>
</organism>
<dbReference type="EMBL" id="JARKIE010000017">
    <property type="protein sequence ID" value="KAJ7701563.1"/>
    <property type="molecule type" value="Genomic_DNA"/>
</dbReference>
<protein>
    <submittedName>
        <fullName evidence="2">Uncharacterized protein</fullName>
    </submittedName>
</protein>
<keyword evidence="3" id="KW-1185">Reference proteome</keyword>
<name>A0AAD7DZE2_MYCRO</name>
<comment type="caution">
    <text evidence="2">The sequence shown here is derived from an EMBL/GenBank/DDBJ whole genome shotgun (WGS) entry which is preliminary data.</text>
</comment>